<evidence type="ECO:0000313" key="1">
    <source>
        <dbReference type="EMBL" id="UFZ07886.1"/>
    </source>
</evidence>
<protein>
    <recommendedName>
        <fullName evidence="3">Integrase catalytic domain-containing protein</fullName>
    </recommendedName>
</protein>
<reference evidence="1" key="1">
    <citation type="journal article" date="2024" name="Antonie Van Leeuwenhoek">
        <title>Bradyrhizobium ontarionense sp. nov., a novel bacterial symbiont isolated from Aeschynomene indica (Indian jointvetch), harbours photosynthesis, nitrogen fixation and nitrous oxide (N2O) reductase genes.</title>
        <authorList>
            <person name="Bromfield E.S.P."/>
            <person name="Cloutier S."/>
        </authorList>
    </citation>
    <scope>NUCLEOTIDE SEQUENCE</scope>
    <source>
        <strain evidence="1">A19</strain>
    </source>
</reference>
<name>A0ABY3RM15_9BRAD</name>
<evidence type="ECO:0008006" key="3">
    <source>
        <dbReference type="Google" id="ProtNLM"/>
    </source>
</evidence>
<organism evidence="1 2">
    <name type="scientific">Bradyrhizobium ontarionense</name>
    <dbReference type="NCBI Taxonomy" id="2898149"/>
    <lineage>
        <taxon>Bacteria</taxon>
        <taxon>Pseudomonadati</taxon>
        <taxon>Pseudomonadota</taxon>
        <taxon>Alphaproteobacteria</taxon>
        <taxon>Hyphomicrobiales</taxon>
        <taxon>Nitrobacteraceae</taxon>
        <taxon>Bradyrhizobium</taxon>
    </lineage>
</organism>
<sequence>MDIAEVHLAKAFAYLAVILDAFSREAVGRAFENTLDASLAVAALDNASRLEIRSPAA</sequence>
<proteinExistence type="predicted"/>
<accession>A0ABY3RM15</accession>
<evidence type="ECO:0000313" key="2">
    <source>
        <dbReference type="Proteomes" id="UP001431010"/>
    </source>
</evidence>
<dbReference type="Proteomes" id="UP001431010">
    <property type="component" value="Chromosome"/>
</dbReference>
<gene>
    <name evidence="1" type="ORF">LQG66_16975</name>
</gene>
<dbReference type="SUPFAM" id="SSF53098">
    <property type="entry name" value="Ribonuclease H-like"/>
    <property type="match status" value="1"/>
</dbReference>
<keyword evidence="2" id="KW-1185">Reference proteome</keyword>
<dbReference type="EMBL" id="CP088156">
    <property type="protein sequence ID" value="UFZ07886.1"/>
    <property type="molecule type" value="Genomic_DNA"/>
</dbReference>
<dbReference type="InterPro" id="IPR012337">
    <property type="entry name" value="RNaseH-like_sf"/>
</dbReference>